<reference evidence="2" key="1">
    <citation type="submission" date="2021-01" db="EMBL/GenBank/DDBJ databases">
        <title>blaOXA-48-like genome architecture among carbapenemase-producing Escherichia coli and Klebsiella pneumoniae in the Netherlands.</title>
        <authorList>
            <person name="Hendrickx A.P.A."/>
            <person name="Landman F."/>
            <person name="de Haan A."/>
            <person name="Witteveen S."/>
            <person name="van Santen-Verheuvel M."/>
            <person name="Schouls L.M."/>
        </authorList>
    </citation>
    <scope>NUCLEOTIDE SEQUENCE</scope>
    <source>
        <strain evidence="2">RIVM_C015395</strain>
        <plasmid evidence="2">pRIVM_C015395_4</plasmid>
    </source>
</reference>
<sequence length="67" mass="7914">MEKGFINFYDHVRGYGFIRRECGRDVFFKHDDFFDFESSVDVCKGIFVNFEVIKADKGLRAVNIRIV</sequence>
<dbReference type="InterPro" id="IPR012156">
    <property type="entry name" value="Cold_shock_CspA"/>
</dbReference>
<geneLocation type="plasmid" evidence="2">
    <name>pRIVM_C015395_4</name>
</geneLocation>
<dbReference type="PROSITE" id="PS51857">
    <property type="entry name" value="CSD_2"/>
    <property type="match status" value="1"/>
</dbReference>
<dbReference type="GO" id="GO:0003676">
    <property type="term" value="F:nucleic acid binding"/>
    <property type="evidence" value="ECO:0007669"/>
    <property type="project" value="InterPro"/>
</dbReference>
<feature type="domain" description="CSD" evidence="1">
    <location>
        <begin position="1"/>
        <end position="66"/>
    </location>
</feature>
<dbReference type="EMBL" id="CP068315">
    <property type="protein sequence ID" value="QQW53677.1"/>
    <property type="molecule type" value="Genomic_DNA"/>
</dbReference>
<evidence type="ECO:0000313" key="2">
    <source>
        <dbReference type="EMBL" id="QQW53677.1"/>
    </source>
</evidence>
<dbReference type="RefSeq" id="WP_072040881.1">
    <property type="nucleotide sequence ID" value="NZ_CAAHAR010000036.1"/>
</dbReference>
<name>A0A7U0KYL7_KLEPN</name>
<dbReference type="SUPFAM" id="SSF50249">
    <property type="entry name" value="Nucleic acid-binding proteins"/>
    <property type="match status" value="1"/>
</dbReference>
<gene>
    <name evidence="2" type="ORF">JL538_00190</name>
</gene>
<organism evidence="2">
    <name type="scientific">Klebsiella pneumoniae</name>
    <dbReference type="NCBI Taxonomy" id="573"/>
    <lineage>
        <taxon>Bacteria</taxon>
        <taxon>Pseudomonadati</taxon>
        <taxon>Pseudomonadota</taxon>
        <taxon>Gammaproteobacteria</taxon>
        <taxon>Enterobacterales</taxon>
        <taxon>Enterobacteriaceae</taxon>
        <taxon>Klebsiella/Raoultella group</taxon>
        <taxon>Klebsiella</taxon>
        <taxon>Klebsiella pneumoniae complex</taxon>
    </lineage>
</organism>
<proteinExistence type="predicted"/>
<dbReference type="Pfam" id="PF00313">
    <property type="entry name" value="CSD"/>
    <property type="match status" value="1"/>
</dbReference>
<dbReference type="PIRSF" id="PIRSF002599">
    <property type="entry name" value="Cold_shock_A"/>
    <property type="match status" value="1"/>
</dbReference>
<protein>
    <submittedName>
        <fullName evidence="2">Cold shock domain-containing protein</fullName>
    </submittedName>
</protein>
<dbReference type="InterPro" id="IPR002059">
    <property type="entry name" value="CSP_DNA-bd"/>
</dbReference>
<dbReference type="InterPro" id="IPR012340">
    <property type="entry name" value="NA-bd_OB-fold"/>
</dbReference>
<accession>A0A7U0KYL7</accession>
<evidence type="ECO:0000259" key="1">
    <source>
        <dbReference type="PROSITE" id="PS51857"/>
    </source>
</evidence>
<dbReference type="Gene3D" id="2.40.50.140">
    <property type="entry name" value="Nucleic acid-binding proteins"/>
    <property type="match status" value="1"/>
</dbReference>
<dbReference type="AlphaFoldDB" id="A0A7U0KYL7"/>
<keyword evidence="2" id="KW-0614">Plasmid</keyword>